<proteinExistence type="inferred from homology"/>
<dbReference type="GO" id="GO:0006635">
    <property type="term" value="P:fatty acid beta-oxidation"/>
    <property type="evidence" value="ECO:0007669"/>
    <property type="project" value="TreeGrafter"/>
</dbReference>
<evidence type="ECO:0000256" key="7">
    <source>
        <dbReference type="SAM" id="MobiDB-lite"/>
    </source>
</evidence>
<feature type="compositionally biased region" description="Low complexity" evidence="7">
    <location>
        <begin position="1"/>
        <end position="13"/>
    </location>
</feature>
<evidence type="ECO:0000256" key="1">
    <source>
        <dbReference type="ARBA" id="ARBA00005254"/>
    </source>
</evidence>
<comment type="catalytic activity">
    <reaction evidence="5">
        <text>a 4-saturated-(3S)-3-hydroxyacyl-CoA = a (3E)-enoyl-CoA + H2O</text>
        <dbReference type="Rhea" id="RHEA:20724"/>
        <dbReference type="ChEBI" id="CHEBI:15377"/>
        <dbReference type="ChEBI" id="CHEBI:58521"/>
        <dbReference type="ChEBI" id="CHEBI:137480"/>
        <dbReference type="EC" id="4.2.1.17"/>
    </reaction>
</comment>
<dbReference type="InterPro" id="IPR014748">
    <property type="entry name" value="Enoyl-CoA_hydra_C"/>
</dbReference>
<dbReference type="PANTHER" id="PTHR11941">
    <property type="entry name" value="ENOYL-COA HYDRATASE-RELATED"/>
    <property type="match status" value="1"/>
</dbReference>
<protein>
    <recommendedName>
        <fullName evidence="2">enoyl-CoA hydratase</fullName>
        <ecNumber evidence="2">4.2.1.17</ecNumber>
    </recommendedName>
</protein>
<dbReference type="EMBL" id="VMNW02000055">
    <property type="protein sequence ID" value="KAA9155630.1"/>
    <property type="molecule type" value="Genomic_DNA"/>
</dbReference>
<dbReference type="CDD" id="cd06558">
    <property type="entry name" value="crotonase-like"/>
    <property type="match status" value="1"/>
</dbReference>
<dbReference type="InterPro" id="IPR018376">
    <property type="entry name" value="Enoyl-CoA_hyd/isom_CS"/>
</dbReference>
<dbReference type="InterPro" id="IPR001753">
    <property type="entry name" value="Enoyl-CoA_hydra/iso"/>
</dbReference>
<dbReference type="InterPro" id="IPR029045">
    <property type="entry name" value="ClpP/crotonase-like_dom_sf"/>
</dbReference>
<organism evidence="8 9">
    <name type="scientific">Amycolatopsis acidicola</name>
    <dbReference type="NCBI Taxonomy" id="2596893"/>
    <lineage>
        <taxon>Bacteria</taxon>
        <taxon>Bacillati</taxon>
        <taxon>Actinomycetota</taxon>
        <taxon>Actinomycetes</taxon>
        <taxon>Pseudonocardiales</taxon>
        <taxon>Pseudonocardiaceae</taxon>
        <taxon>Amycolatopsis</taxon>
    </lineage>
</organism>
<evidence type="ECO:0000256" key="4">
    <source>
        <dbReference type="ARBA" id="ARBA00023709"/>
    </source>
</evidence>
<feature type="region of interest" description="Disordered" evidence="7">
    <location>
        <begin position="1"/>
        <end position="37"/>
    </location>
</feature>
<dbReference type="OrthoDB" id="4608673at2"/>
<dbReference type="Gene3D" id="3.90.226.10">
    <property type="entry name" value="2-enoyl-CoA Hydratase, Chain A, domain 1"/>
    <property type="match status" value="1"/>
</dbReference>
<dbReference type="EC" id="4.2.1.17" evidence="2"/>
<evidence type="ECO:0000256" key="6">
    <source>
        <dbReference type="RuleBase" id="RU003707"/>
    </source>
</evidence>
<dbReference type="SUPFAM" id="SSF52096">
    <property type="entry name" value="ClpP/crotonase"/>
    <property type="match status" value="1"/>
</dbReference>
<dbReference type="GO" id="GO:0016853">
    <property type="term" value="F:isomerase activity"/>
    <property type="evidence" value="ECO:0007669"/>
    <property type="project" value="UniProtKB-KW"/>
</dbReference>
<sequence length="297" mass="31316">MGQRGRAVGGRRAPVARRHHRARPDERGRRGEYRHHPRRADVMATLRVDAEKAVAVLTIDDPAKLNAMGREFWPGLREALASLAADGQTRAVIITGAGDKAFSAGGDIASFAELTDVAAKREFQQDCMRTFAAVEESPLPVIAAVNGYAMGGGCELALACDVVVAAENATFAMPEAAVGLVPGFGVLRAPSVIGRHWTKLMMFAGERADAATALSIGLAQKVVPAAELMATARDLAERMAGMAPLALATGKNLVNRGVDRGEFDHSTGALTALHATADAAEGIAAFKDKRPPRFEGR</sequence>
<gene>
    <name evidence="8" type="ORF">FPZ12_029190</name>
</gene>
<keyword evidence="3" id="KW-0456">Lyase</keyword>
<keyword evidence="9" id="KW-1185">Reference proteome</keyword>
<accession>A0A5N0UZQ5</accession>
<evidence type="ECO:0000313" key="8">
    <source>
        <dbReference type="EMBL" id="KAA9155630.1"/>
    </source>
</evidence>
<comment type="catalytic activity">
    <reaction evidence="4">
        <text>a (3S)-3-hydroxyacyl-CoA = a (2E)-enoyl-CoA + H2O</text>
        <dbReference type="Rhea" id="RHEA:16105"/>
        <dbReference type="ChEBI" id="CHEBI:15377"/>
        <dbReference type="ChEBI" id="CHEBI:57318"/>
        <dbReference type="ChEBI" id="CHEBI:58856"/>
        <dbReference type="EC" id="4.2.1.17"/>
    </reaction>
</comment>
<evidence type="ECO:0000256" key="3">
    <source>
        <dbReference type="ARBA" id="ARBA00023239"/>
    </source>
</evidence>
<dbReference type="Gene3D" id="1.10.12.10">
    <property type="entry name" value="Lyase 2-enoyl-coa Hydratase, Chain A, domain 2"/>
    <property type="match status" value="1"/>
</dbReference>
<dbReference type="FunFam" id="3.90.226.10:FF:000009">
    <property type="entry name" value="Carnitinyl-CoA dehydratase"/>
    <property type="match status" value="1"/>
</dbReference>
<dbReference type="PANTHER" id="PTHR11941:SF54">
    <property type="entry name" value="ENOYL-COA HYDRATASE, MITOCHONDRIAL"/>
    <property type="match status" value="1"/>
</dbReference>
<reference evidence="8" key="1">
    <citation type="submission" date="2019-09" db="EMBL/GenBank/DDBJ databases">
        <authorList>
            <person name="Teo W.F.A."/>
            <person name="Duangmal K."/>
        </authorList>
    </citation>
    <scope>NUCLEOTIDE SEQUENCE [LARGE SCALE GENOMIC DNA]</scope>
    <source>
        <strain evidence="8">K81G1</strain>
    </source>
</reference>
<evidence type="ECO:0000256" key="5">
    <source>
        <dbReference type="ARBA" id="ARBA00023717"/>
    </source>
</evidence>
<comment type="caution">
    <text evidence="8">The sequence shown here is derived from an EMBL/GenBank/DDBJ whole genome shotgun (WGS) entry which is preliminary data.</text>
</comment>
<dbReference type="Pfam" id="PF00378">
    <property type="entry name" value="ECH_1"/>
    <property type="match status" value="1"/>
</dbReference>
<name>A0A5N0UZQ5_9PSEU</name>
<dbReference type="GO" id="GO:0004300">
    <property type="term" value="F:enoyl-CoA hydratase activity"/>
    <property type="evidence" value="ECO:0007669"/>
    <property type="project" value="UniProtKB-EC"/>
</dbReference>
<evidence type="ECO:0000256" key="2">
    <source>
        <dbReference type="ARBA" id="ARBA00012076"/>
    </source>
</evidence>
<dbReference type="Proteomes" id="UP000319769">
    <property type="component" value="Unassembled WGS sequence"/>
</dbReference>
<dbReference type="PROSITE" id="PS00166">
    <property type="entry name" value="ENOYL_COA_HYDRATASE"/>
    <property type="match status" value="1"/>
</dbReference>
<evidence type="ECO:0000313" key="9">
    <source>
        <dbReference type="Proteomes" id="UP000319769"/>
    </source>
</evidence>
<comment type="similarity">
    <text evidence="1 6">Belongs to the enoyl-CoA hydratase/isomerase family.</text>
</comment>
<dbReference type="AlphaFoldDB" id="A0A5N0UZQ5"/>